<dbReference type="Proteomes" id="UP000012081">
    <property type="component" value="Unassembled WGS sequence"/>
</dbReference>
<feature type="transmembrane region" description="Helical" evidence="3">
    <location>
        <begin position="395"/>
        <end position="414"/>
    </location>
</feature>
<keyword evidence="3" id="KW-0812">Transmembrane</keyword>
<dbReference type="EMBL" id="APBN01000019">
    <property type="protein sequence ID" value="EMT50188.1"/>
    <property type="molecule type" value="Genomic_DNA"/>
</dbReference>
<feature type="transmembrane region" description="Helical" evidence="3">
    <location>
        <begin position="300"/>
        <end position="321"/>
    </location>
</feature>
<organism evidence="4 5">
    <name type="scientific">Brevibacillus borstelensis AK1</name>
    <dbReference type="NCBI Taxonomy" id="1300222"/>
    <lineage>
        <taxon>Bacteria</taxon>
        <taxon>Bacillati</taxon>
        <taxon>Bacillota</taxon>
        <taxon>Bacilli</taxon>
        <taxon>Bacillales</taxon>
        <taxon>Paenibacillaceae</taxon>
        <taxon>Brevibacillus</taxon>
    </lineage>
</organism>
<dbReference type="PANTHER" id="PTHR22550">
    <property type="entry name" value="SPORE GERMINATION PROTEIN"/>
    <property type="match status" value="1"/>
</dbReference>
<dbReference type="RefSeq" id="WP_003392337.1">
    <property type="nucleotide sequence ID" value="NZ_APBN01000019.1"/>
</dbReference>
<dbReference type="Pfam" id="PF03323">
    <property type="entry name" value="GerA"/>
    <property type="match status" value="1"/>
</dbReference>
<evidence type="ECO:0000313" key="4">
    <source>
        <dbReference type="EMBL" id="EMT50188.1"/>
    </source>
</evidence>
<keyword evidence="5" id="KW-1185">Reference proteome</keyword>
<dbReference type="OrthoDB" id="1726708at2"/>
<dbReference type="PATRIC" id="fig|1300222.3.peg.4950"/>
<evidence type="ECO:0000256" key="1">
    <source>
        <dbReference type="ARBA" id="ARBA00005278"/>
    </source>
</evidence>
<name>M8D9Z7_9BACL</name>
<evidence type="ECO:0000256" key="3">
    <source>
        <dbReference type="SAM" id="Phobius"/>
    </source>
</evidence>
<keyword evidence="2 3" id="KW-0472">Membrane</keyword>
<reference evidence="4 5" key="1">
    <citation type="submission" date="2013-03" db="EMBL/GenBank/DDBJ databases">
        <title>Assembly of a new bacterial strain Brevibacillus borstelensis AK1.</title>
        <authorList>
            <person name="Rajan I."/>
            <person name="PoliReddy D."/>
            <person name="Sugumar T."/>
            <person name="Rathinam K."/>
            <person name="Alqarawi S."/>
            <person name="Khalil A.B."/>
            <person name="Sivakumar N."/>
        </authorList>
    </citation>
    <scope>NUCLEOTIDE SEQUENCE [LARGE SCALE GENOMIC DNA]</scope>
    <source>
        <strain evidence="4 5">AK1</strain>
    </source>
</reference>
<gene>
    <name evidence="4" type="ORF">I532_23589</name>
</gene>
<dbReference type="InterPro" id="IPR004995">
    <property type="entry name" value="Spore_Ger"/>
</dbReference>
<dbReference type="PIRSF" id="PIRSF005690">
    <property type="entry name" value="GerBA"/>
    <property type="match status" value="1"/>
</dbReference>
<feature type="transmembrane region" description="Helical" evidence="3">
    <location>
        <begin position="341"/>
        <end position="359"/>
    </location>
</feature>
<dbReference type="GO" id="GO:0016020">
    <property type="term" value="C:membrane"/>
    <property type="evidence" value="ECO:0007669"/>
    <property type="project" value="InterPro"/>
</dbReference>
<protein>
    <submittedName>
        <fullName evidence="4">Spore germination protein</fullName>
    </submittedName>
</protein>
<sequence length="503" mass="56290">MDVKAWWRKNADKVLTRPGSGHSAKRRPKQAAHKVRALLQARMQNVDDFTVLHLSMNDEPVEVYFLNTLVDESNIYESILLPLQREDGRRPVRALPLGQLVNPDEEMKITDNLLRGHTILIFPERDEVLQVNTFKAPHRTISPPETESTVLGPQDSFVEMLEVNLSLIRRRIANPDLKIEVHSIGTQSRNKVAILYLEGIANPENITRVQERIKNTEYHGFVGMPILKQMLEDKPYSPFPQFGLTTRPDNAAAALLDGRILLILSGSPEAAICPAAFLELFSSPEDFYNRWSTASLLRMIRFLGLFLTVLLTSSYVSVLTYHPEMLPPPLLTILSESRNRVPFPPVIEVLIIELVIEILREAGIRMPTKIGQTIGIVGGIVIGTASVQAGLASNILIVLVSVSALLSFVPPNFLMSNAIRLVRYGFILSAGFLGMYGQMLMLALMFAHLLNLTSLGTPYMSTGIPRVWSDVFNSLLRTPFKFIAFRSGMANAKKKQIFPIDEE</sequence>
<accession>M8D9Z7</accession>
<comment type="caution">
    <text evidence="4">The sequence shown here is derived from an EMBL/GenBank/DDBJ whole genome shotgun (WGS) entry which is preliminary data.</text>
</comment>
<dbReference type="STRING" id="1300222.I532_23589"/>
<feature type="transmembrane region" description="Helical" evidence="3">
    <location>
        <begin position="426"/>
        <end position="450"/>
    </location>
</feature>
<evidence type="ECO:0000256" key="2">
    <source>
        <dbReference type="ARBA" id="ARBA00023136"/>
    </source>
</evidence>
<evidence type="ECO:0000313" key="5">
    <source>
        <dbReference type="Proteomes" id="UP000012081"/>
    </source>
</evidence>
<comment type="similarity">
    <text evidence="1">Belongs to the GerABKA family.</text>
</comment>
<keyword evidence="3" id="KW-1133">Transmembrane helix</keyword>
<proteinExistence type="inferred from homology"/>
<dbReference type="AlphaFoldDB" id="M8D9Z7"/>
<feature type="transmembrane region" description="Helical" evidence="3">
    <location>
        <begin position="371"/>
        <end position="389"/>
    </location>
</feature>
<dbReference type="PANTHER" id="PTHR22550:SF5">
    <property type="entry name" value="LEUCINE ZIPPER PROTEIN 4"/>
    <property type="match status" value="1"/>
</dbReference>
<dbReference type="InterPro" id="IPR050768">
    <property type="entry name" value="UPF0353/GerABKA_families"/>
</dbReference>
<dbReference type="GO" id="GO:0009847">
    <property type="term" value="P:spore germination"/>
    <property type="evidence" value="ECO:0007669"/>
    <property type="project" value="InterPro"/>
</dbReference>